<dbReference type="EMBL" id="FNSL01000001">
    <property type="protein sequence ID" value="SEB41548.1"/>
    <property type="molecule type" value="Genomic_DNA"/>
</dbReference>
<reference evidence="4" key="1">
    <citation type="submission" date="2016-10" db="EMBL/GenBank/DDBJ databases">
        <authorList>
            <person name="Varghese N."/>
            <person name="Submissions S."/>
        </authorList>
    </citation>
    <scope>NUCLEOTIDE SEQUENCE [LARGE SCALE GENOMIC DNA]</scope>
    <source>
        <strain evidence="4">ES.061</strain>
    </source>
</reference>
<gene>
    <name evidence="3" type="ORF">SAMN05216452_1026</name>
</gene>
<dbReference type="GO" id="GO:0071111">
    <property type="term" value="F:cyclic-guanylate-specific phosphodiesterase activity"/>
    <property type="evidence" value="ECO:0007669"/>
    <property type="project" value="InterPro"/>
</dbReference>
<dbReference type="InterPro" id="IPR001633">
    <property type="entry name" value="EAL_dom"/>
</dbReference>
<feature type="region of interest" description="Disordered" evidence="1">
    <location>
        <begin position="269"/>
        <end position="306"/>
    </location>
</feature>
<dbReference type="PANTHER" id="PTHR33121:SF76">
    <property type="entry name" value="SIGNALING PROTEIN"/>
    <property type="match status" value="1"/>
</dbReference>
<feature type="compositionally biased region" description="Basic and acidic residues" evidence="1">
    <location>
        <begin position="278"/>
        <end position="293"/>
    </location>
</feature>
<accession>A0A1H4J7C9</accession>
<dbReference type="InterPro" id="IPR035919">
    <property type="entry name" value="EAL_sf"/>
</dbReference>
<evidence type="ECO:0000259" key="2">
    <source>
        <dbReference type="PROSITE" id="PS50883"/>
    </source>
</evidence>
<sequence length="306" mass="33209">MPRSIGLAHIARQDDGTAVGIWGGYTLKSAFQPIFSFREGRLLVTAYEGLIRPFRDEQPVGPGTFFSSIPEVDRFQVETLARTLHLLNAGVSLSETASLFVNFDPSHFVDAASAASALRDVQVVLRDSGITAERVVCEITEQETGSDETLLGFVQALKGYGHRVAVDDYGADSSDLRRIEALGPDIVKFDGAWTGHLLASAPGVAMLTEMVRAFSEKGIRTVFEGIETGQQLELAESCGVSMVQGFALARPQLAPGAFKEFEAARESERRRALAGTAERLEQGKAEKTRRDVSPNRSGRTFGRRGT</sequence>
<protein>
    <submittedName>
        <fullName evidence="3">EAL domain, c-di-GMP-specific phosphodiesterase class I (Or its enzymatically inactive variant)</fullName>
    </submittedName>
</protein>
<dbReference type="RefSeq" id="WP_090327186.1">
    <property type="nucleotide sequence ID" value="NZ_FNSL01000001.1"/>
</dbReference>
<organism evidence="3 4">
    <name type="scientific">Nitratireductor aquibiodomus</name>
    <dbReference type="NCBI Taxonomy" id="204799"/>
    <lineage>
        <taxon>Bacteria</taxon>
        <taxon>Pseudomonadati</taxon>
        <taxon>Pseudomonadota</taxon>
        <taxon>Alphaproteobacteria</taxon>
        <taxon>Hyphomicrobiales</taxon>
        <taxon>Phyllobacteriaceae</taxon>
        <taxon>Nitratireductor</taxon>
    </lineage>
</organism>
<evidence type="ECO:0000313" key="4">
    <source>
        <dbReference type="Proteomes" id="UP000199064"/>
    </source>
</evidence>
<evidence type="ECO:0000313" key="3">
    <source>
        <dbReference type="EMBL" id="SEB41548.1"/>
    </source>
</evidence>
<proteinExistence type="predicted"/>
<name>A0A1H4J7C9_9HYPH</name>
<dbReference type="Pfam" id="PF00563">
    <property type="entry name" value="EAL"/>
    <property type="match status" value="1"/>
</dbReference>
<dbReference type="SMART" id="SM00052">
    <property type="entry name" value="EAL"/>
    <property type="match status" value="1"/>
</dbReference>
<dbReference type="InterPro" id="IPR050706">
    <property type="entry name" value="Cyclic-di-GMP_PDE-like"/>
</dbReference>
<feature type="domain" description="EAL" evidence="2">
    <location>
        <begin position="10"/>
        <end position="265"/>
    </location>
</feature>
<dbReference type="SUPFAM" id="SSF141868">
    <property type="entry name" value="EAL domain-like"/>
    <property type="match status" value="1"/>
</dbReference>
<dbReference type="Gene3D" id="3.20.20.450">
    <property type="entry name" value="EAL domain"/>
    <property type="match status" value="1"/>
</dbReference>
<evidence type="ECO:0000256" key="1">
    <source>
        <dbReference type="SAM" id="MobiDB-lite"/>
    </source>
</evidence>
<dbReference type="CDD" id="cd01948">
    <property type="entry name" value="EAL"/>
    <property type="match status" value="1"/>
</dbReference>
<dbReference type="Proteomes" id="UP000199064">
    <property type="component" value="Unassembled WGS sequence"/>
</dbReference>
<dbReference type="PROSITE" id="PS50883">
    <property type="entry name" value="EAL"/>
    <property type="match status" value="1"/>
</dbReference>
<keyword evidence="4" id="KW-1185">Reference proteome</keyword>
<dbReference type="PANTHER" id="PTHR33121">
    <property type="entry name" value="CYCLIC DI-GMP PHOSPHODIESTERASE PDEF"/>
    <property type="match status" value="1"/>
</dbReference>
<dbReference type="AlphaFoldDB" id="A0A1H4J7C9"/>